<evidence type="ECO:0000313" key="1">
    <source>
        <dbReference type="EMBL" id="ARQ01884.1"/>
    </source>
</evidence>
<dbReference type="RefSeq" id="WP_086090279.1">
    <property type="nucleotide sequence ID" value="NZ_CP021112.1"/>
</dbReference>
<dbReference type="STRING" id="1235591.CAK95_24390"/>
<sequence>MANAVKGEVQFEAEGVTYTIRFTVDAIVQLEEKTGRTFPVLAAEMSDPLKVSMSLLRLIFWAALQDRHPDLDVKRAGELIVPAGGMTSALALVGLALERAFPEGRSGGRPPKPGQKRTGPAS</sequence>
<dbReference type="Proteomes" id="UP000194137">
    <property type="component" value="Chromosome"/>
</dbReference>
<name>A0A1W6ZWY1_9HYPH</name>
<dbReference type="AlphaFoldDB" id="A0A1W6ZWY1"/>
<protein>
    <submittedName>
        <fullName evidence="1">Uncharacterized protein</fullName>
    </submittedName>
</protein>
<keyword evidence="2" id="KW-1185">Reference proteome</keyword>
<evidence type="ECO:0000313" key="2">
    <source>
        <dbReference type="Proteomes" id="UP000194137"/>
    </source>
</evidence>
<accession>A0A1W6ZWY1</accession>
<dbReference type="KEGG" id="psin:CAK95_24390"/>
<organism evidence="1 2">
    <name type="scientific">Pseudorhodoplanes sinuspersici</name>
    <dbReference type="NCBI Taxonomy" id="1235591"/>
    <lineage>
        <taxon>Bacteria</taxon>
        <taxon>Pseudomonadati</taxon>
        <taxon>Pseudomonadota</taxon>
        <taxon>Alphaproteobacteria</taxon>
        <taxon>Hyphomicrobiales</taxon>
        <taxon>Pseudorhodoplanes</taxon>
    </lineage>
</organism>
<dbReference type="EMBL" id="CP021112">
    <property type="protein sequence ID" value="ARQ01884.1"/>
    <property type="molecule type" value="Genomic_DNA"/>
</dbReference>
<proteinExistence type="predicted"/>
<dbReference type="OrthoDB" id="7473872at2"/>
<gene>
    <name evidence="1" type="ORF">CAK95_24390</name>
</gene>
<reference evidence="1 2" key="1">
    <citation type="submission" date="2017-05" db="EMBL/GenBank/DDBJ databases">
        <title>Full genome sequence of Pseudorhodoplanes sinuspersici.</title>
        <authorList>
            <person name="Dastgheib S.M.M."/>
            <person name="Shavandi M."/>
            <person name="Tirandaz H."/>
        </authorList>
    </citation>
    <scope>NUCLEOTIDE SEQUENCE [LARGE SCALE GENOMIC DNA]</scope>
    <source>
        <strain evidence="1 2">RIPI110</strain>
    </source>
</reference>